<dbReference type="InterPro" id="IPR035992">
    <property type="entry name" value="Ricin_B-like_lectins"/>
</dbReference>
<dbReference type="InterPro" id="IPR021862">
    <property type="entry name" value="DUF3472"/>
</dbReference>
<dbReference type="AlphaFoldDB" id="A0A1Y1BD74"/>
<dbReference type="EMBL" id="AP018111">
    <property type="protein sequence ID" value="BAX57735.1"/>
    <property type="molecule type" value="Genomic_DNA"/>
</dbReference>
<name>A0A1Y1BD74_9BURK</name>
<dbReference type="SUPFAM" id="SSF50370">
    <property type="entry name" value="Ricin B-like lectins"/>
    <property type="match status" value="1"/>
</dbReference>
<protein>
    <recommendedName>
        <fullName evidence="2">Ricin B lectin domain-containing protein</fullName>
    </recommendedName>
</protein>
<proteinExistence type="predicted"/>
<dbReference type="Pfam" id="PF11958">
    <property type="entry name" value="DUF3472"/>
    <property type="match status" value="1"/>
</dbReference>
<keyword evidence="1" id="KW-0732">Signal</keyword>
<reference evidence="3 4" key="1">
    <citation type="journal article" date="2017" name="Genome Announc.">
        <title>Complete Genome Sequence of Burkholderia stabilis FERMP-21014.</title>
        <authorList>
            <person name="Konishi K."/>
            <person name="Kumagai T."/>
            <person name="Sakasegawa S."/>
            <person name="Tamura T."/>
        </authorList>
    </citation>
    <scope>NUCLEOTIDE SEQUENCE [LARGE SCALE GENOMIC DNA]</scope>
    <source>
        <strain evidence="3 4">FERMP-21014</strain>
    </source>
</reference>
<evidence type="ECO:0000313" key="3">
    <source>
        <dbReference type="EMBL" id="BAX57735.1"/>
    </source>
</evidence>
<feature type="signal peptide" evidence="1">
    <location>
        <begin position="1"/>
        <end position="23"/>
    </location>
</feature>
<gene>
    <name evidence="3" type="ORF">BSFP_005280</name>
</gene>
<dbReference type="CDD" id="cd00161">
    <property type="entry name" value="beta-trefoil_Ricin-like"/>
    <property type="match status" value="1"/>
</dbReference>
<evidence type="ECO:0000256" key="1">
    <source>
        <dbReference type="SAM" id="SignalP"/>
    </source>
</evidence>
<dbReference type="Pfam" id="PF00652">
    <property type="entry name" value="Ricin_B_lectin"/>
    <property type="match status" value="1"/>
</dbReference>
<dbReference type="Proteomes" id="UP000218432">
    <property type="component" value="Chromosome 1"/>
</dbReference>
<dbReference type="RefSeq" id="WP_096471018.1">
    <property type="nucleotide sequence ID" value="NZ_AP018111.1"/>
</dbReference>
<organism evidence="3 4">
    <name type="scientific">Burkholderia stabilis</name>
    <dbReference type="NCBI Taxonomy" id="95485"/>
    <lineage>
        <taxon>Bacteria</taxon>
        <taxon>Pseudomonadati</taxon>
        <taxon>Pseudomonadota</taxon>
        <taxon>Betaproteobacteria</taxon>
        <taxon>Burkholderiales</taxon>
        <taxon>Burkholderiaceae</taxon>
        <taxon>Burkholderia</taxon>
        <taxon>Burkholderia cepacia complex</taxon>
    </lineage>
</organism>
<accession>A0A1Y1BD74</accession>
<evidence type="ECO:0000313" key="4">
    <source>
        <dbReference type="Proteomes" id="UP000218432"/>
    </source>
</evidence>
<dbReference type="Gene3D" id="2.80.10.50">
    <property type="match status" value="1"/>
</dbReference>
<sequence>MLVPSVSRAAVAALMLAPLTALATPAYTAALTLASLSPSVGGTDKATLKLTNTGTEPSAAGLFIGMPAGFTASGFTNACGGTLASDGTAQVALSGATVPAGGACTFGFTLDVPPVASLPPAGARSFTVTGNPAPGLATLSASTAPTLSGFLGATPGLYSNTWFPSTVRSVGTLDLFITPRTDPGPNSNVFWSNQVNSLHGYTGLQSTELVSASEGTGRQFLFSLWGATAAKPGTPASAGIGAGSYCTVSGSATDGSAGAQCRYRYDWQAGHTYRFRITPDTSQGPGWFKSNVTDVTAGSAGDSFDIGSIYVGTTQTQVPVSSISQWVEYFDWNSSRTSCTSIAYTDAQFSIRAYDAIGNAVAVPAPSVTVNKTCPASDANASVSNGVATLIGGPQQSAAGLVKANGTCLTASGGLADGHPAVLGACPTLASVRASGGTHFNPQLWVAAGDGTLQTKYSYCLTAQAPSAGNGALLRTCVAGEADQQWLVKAGTAPGSAQLVSQPTGRCLAPAAGGTLSLQACTAATAVWTTPGKSFAY</sequence>
<dbReference type="PROSITE" id="PS50231">
    <property type="entry name" value="RICIN_B_LECTIN"/>
    <property type="match status" value="1"/>
</dbReference>
<dbReference type="InterPro" id="IPR000772">
    <property type="entry name" value="Ricin_B_lectin"/>
</dbReference>
<feature type="domain" description="Ricin B lectin" evidence="2">
    <location>
        <begin position="404"/>
        <end position="521"/>
    </location>
</feature>
<evidence type="ECO:0000259" key="2">
    <source>
        <dbReference type="Pfam" id="PF00652"/>
    </source>
</evidence>
<feature type="chain" id="PRO_5012282085" description="Ricin B lectin domain-containing protein" evidence="1">
    <location>
        <begin position="24"/>
        <end position="537"/>
    </location>
</feature>